<dbReference type="PANTHER" id="PTHR43400">
    <property type="entry name" value="FUMARATE REDUCTASE"/>
    <property type="match status" value="1"/>
</dbReference>
<keyword evidence="2" id="KW-0285">Flavoprotein</keyword>
<evidence type="ECO:0000256" key="2">
    <source>
        <dbReference type="ARBA" id="ARBA00022630"/>
    </source>
</evidence>
<dbReference type="GO" id="GO:0033765">
    <property type="term" value="F:steroid dehydrogenase activity, acting on the CH-CH group of donors"/>
    <property type="evidence" value="ECO:0007669"/>
    <property type="project" value="UniProtKB-ARBA"/>
</dbReference>
<dbReference type="SUPFAM" id="SSF51905">
    <property type="entry name" value="FAD/NAD(P)-binding domain"/>
    <property type="match status" value="1"/>
</dbReference>
<evidence type="ECO:0000256" key="5">
    <source>
        <dbReference type="SAM" id="MobiDB-lite"/>
    </source>
</evidence>
<keyword evidence="3" id="KW-0274">FAD</keyword>
<evidence type="ECO:0000313" key="7">
    <source>
        <dbReference type="EMBL" id="EME65690.1"/>
    </source>
</evidence>
<dbReference type="SUPFAM" id="SSF56425">
    <property type="entry name" value="Succinate dehydrogenase/fumarate reductase flavoprotein, catalytic domain"/>
    <property type="match status" value="1"/>
</dbReference>
<feature type="region of interest" description="Disordered" evidence="5">
    <location>
        <begin position="405"/>
        <end position="426"/>
    </location>
</feature>
<sequence length="510" mass="53367">MVKVIVLGSGAAGLAAALAAREAGAEVTLAEATSTIGGTTALSSGAVWVPGNHVHADGSIVDSIEQARLYLDSLDLGDTAPALLEHYLAEAPRVLRRLEAATALRWQPLPYPDCHRERPGGMGSGVRSLEPLPLKVPATVSALIRPSSAWRPPLTVTEMVTGAATPQLVSERSRTGTLVGGQAMVAALLKAVLDAGVDVRTSTRVTYWSPEGVVVDGERQRARVVLATGGFERDSALLKTFLRAPVRGLIGAPGSRGDGLRLAMSAGAALGTMSEAWWCPCLHVPGDEIDGEPVHRMLFAERARPGVIMVDQRGRRFTNEAQSYNDVGRAMHAFSSRDFRFEADPSWMVFDAEARGRHAFGSVRPGEPEPEWLLRAGTTAELAGLIGVDPAGFVETVDRFNENAKAGADPEFGRGGREYDSAGGEPTLRPLSEPPYFAVAVHAGLGGTKGGPKTDEHGRVTHVDGSVIPGLYAAGNAAASPFGMAYPGTGTTLGQALTFGDSAGRAAATD</sequence>
<name>M2YUR6_9PSEU</name>
<dbReference type="OrthoDB" id="9813348at2"/>
<accession>M2YUR6</accession>
<evidence type="ECO:0000259" key="6">
    <source>
        <dbReference type="Pfam" id="PF00890"/>
    </source>
</evidence>
<dbReference type="Proteomes" id="UP000054226">
    <property type="component" value="Unassembled WGS sequence"/>
</dbReference>
<comment type="cofactor">
    <cofactor evidence="1">
        <name>FAD</name>
        <dbReference type="ChEBI" id="CHEBI:57692"/>
    </cofactor>
</comment>
<proteinExistence type="predicted"/>
<feature type="domain" description="FAD-dependent oxidoreductase 2 FAD-binding" evidence="6">
    <location>
        <begin position="4"/>
        <end position="493"/>
    </location>
</feature>
<dbReference type="Gene3D" id="3.50.50.60">
    <property type="entry name" value="FAD/NAD(P)-binding domain"/>
    <property type="match status" value="2"/>
</dbReference>
<keyword evidence="8" id="KW-1185">Reference proteome</keyword>
<dbReference type="GO" id="GO:0008202">
    <property type="term" value="P:steroid metabolic process"/>
    <property type="evidence" value="ECO:0007669"/>
    <property type="project" value="UniProtKB-ARBA"/>
</dbReference>
<dbReference type="EMBL" id="AOHO01000012">
    <property type="protein sequence ID" value="EME65690.1"/>
    <property type="molecule type" value="Genomic_DNA"/>
</dbReference>
<evidence type="ECO:0000256" key="4">
    <source>
        <dbReference type="ARBA" id="ARBA00023002"/>
    </source>
</evidence>
<evidence type="ECO:0000256" key="1">
    <source>
        <dbReference type="ARBA" id="ARBA00001974"/>
    </source>
</evidence>
<feature type="compositionally biased region" description="Basic and acidic residues" evidence="5">
    <location>
        <begin position="411"/>
        <end position="420"/>
    </location>
</feature>
<dbReference type="InterPro" id="IPR027477">
    <property type="entry name" value="Succ_DH/fumarate_Rdtase_cat_sf"/>
</dbReference>
<dbReference type="InterPro" id="IPR050315">
    <property type="entry name" value="FAD-oxidoreductase_2"/>
</dbReference>
<gene>
    <name evidence="7" type="ORF">H074_00302</name>
</gene>
<dbReference type="AlphaFoldDB" id="M2YUR6"/>
<reference evidence="7 8" key="1">
    <citation type="journal article" date="2013" name="Genome Announc.">
        <title>Draft Genome Sequence of Amycolatopsis decaplanina Strain DSM 44594T.</title>
        <authorList>
            <person name="Kaur N."/>
            <person name="Kumar S."/>
            <person name="Bala M."/>
            <person name="Raghava G.P."/>
            <person name="Mayilraj S."/>
        </authorList>
    </citation>
    <scope>NUCLEOTIDE SEQUENCE [LARGE SCALE GENOMIC DNA]</scope>
    <source>
        <strain evidence="7 8">DSM 44594</strain>
    </source>
</reference>
<comment type="caution">
    <text evidence="7">The sequence shown here is derived from an EMBL/GenBank/DDBJ whole genome shotgun (WGS) entry which is preliminary data.</text>
</comment>
<dbReference type="PATRIC" id="fig|1284240.4.peg.57"/>
<dbReference type="Pfam" id="PF00890">
    <property type="entry name" value="FAD_binding_2"/>
    <property type="match status" value="1"/>
</dbReference>
<dbReference type="InterPro" id="IPR036188">
    <property type="entry name" value="FAD/NAD-bd_sf"/>
</dbReference>
<protein>
    <submittedName>
        <fullName evidence="7">Putative dehydrogenase flavoprotein</fullName>
    </submittedName>
</protein>
<dbReference type="PANTHER" id="PTHR43400:SF10">
    <property type="entry name" value="3-OXOSTEROID 1-DEHYDROGENASE"/>
    <property type="match status" value="1"/>
</dbReference>
<evidence type="ECO:0000256" key="3">
    <source>
        <dbReference type="ARBA" id="ARBA00022827"/>
    </source>
</evidence>
<keyword evidence="4" id="KW-0560">Oxidoreductase</keyword>
<evidence type="ECO:0000313" key="8">
    <source>
        <dbReference type="Proteomes" id="UP000054226"/>
    </source>
</evidence>
<organism evidence="7 8">
    <name type="scientific">Amycolatopsis decaplanina DSM 44594</name>
    <dbReference type="NCBI Taxonomy" id="1284240"/>
    <lineage>
        <taxon>Bacteria</taxon>
        <taxon>Bacillati</taxon>
        <taxon>Actinomycetota</taxon>
        <taxon>Actinomycetes</taxon>
        <taxon>Pseudonocardiales</taxon>
        <taxon>Pseudonocardiaceae</taxon>
        <taxon>Amycolatopsis</taxon>
    </lineage>
</organism>
<dbReference type="RefSeq" id="WP_007028011.1">
    <property type="nucleotide sequence ID" value="NZ_AOHO01000012.1"/>
</dbReference>
<dbReference type="InterPro" id="IPR003953">
    <property type="entry name" value="FAD-dep_OxRdtase_2_FAD-bd"/>
</dbReference>